<dbReference type="SUPFAM" id="SSF47616">
    <property type="entry name" value="GST C-terminal domain-like"/>
    <property type="match status" value="1"/>
</dbReference>
<name>A0A9P1M881_9PEZI</name>
<evidence type="ECO:0000313" key="2">
    <source>
        <dbReference type="EMBL" id="CAI4212037.1"/>
    </source>
</evidence>
<comment type="caution">
    <text evidence="2">The sequence shown here is derived from an EMBL/GenBank/DDBJ whole genome shotgun (WGS) entry which is preliminary data.</text>
</comment>
<dbReference type="PROSITE" id="PS50405">
    <property type="entry name" value="GST_CTER"/>
    <property type="match status" value="1"/>
</dbReference>
<reference evidence="2" key="1">
    <citation type="submission" date="2022-11" db="EMBL/GenBank/DDBJ databases">
        <authorList>
            <person name="Scott C."/>
            <person name="Bruce N."/>
        </authorList>
    </citation>
    <scope>NUCLEOTIDE SEQUENCE</scope>
</reference>
<dbReference type="Pfam" id="PF13410">
    <property type="entry name" value="GST_C_2"/>
    <property type="match status" value="1"/>
</dbReference>
<dbReference type="GO" id="GO:0005737">
    <property type="term" value="C:cytoplasm"/>
    <property type="evidence" value="ECO:0007669"/>
    <property type="project" value="TreeGrafter"/>
</dbReference>
<dbReference type="PANTHER" id="PTHR32419">
    <property type="entry name" value="GLUTATHIONYL-HYDROQUINONE REDUCTASE"/>
    <property type="match status" value="1"/>
</dbReference>
<dbReference type="InterPro" id="IPR036282">
    <property type="entry name" value="Glutathione-S-Trfase_C_sf"/>
</dbReference>
<dbReference type="InterPro" id="IPR047047">
    <property type="entry name" value="GST_Omega-like_C"/>
</dbReference>
<dbReference type="PANTHER" id="PTHR32419:SF25">
    <property type="entry name" value="GLUTATHIONE S-TRANSFERASE (EUROFUNG)"/>
    <property type="match status" value="1"/>
</dbReference>
<dbReference type="Gene3D" id="1.20.1050.10">
    <property type="match status" value="1"/>
</dbReference>
<feature type="domain" description="GST C-terminal" evidence="1">
    <location>
        <begin position="68"/>
        <end position="194"/>
    </location>
</feature>
<accession>A0A9P1M881</accession>
<dbReference type="CDD" id="cd03190">
    <property type="entry name" value="GST_C_Omega_like"/>
    <property type="match status" value="1"/>
</dbReference>
<dbReference type="OrthoDB" id="2309723at2759"/>
<dbReference type="GO" id="GO:0004364">
    <property type="term" value="F:glutathione transferase activity"/>
    <property type="evidence" value="ECO:0007669"/>
    <property type="project" value="InterPro"/>
</dbReference>
<evidence type="ECO:0000313" key="3">
    <source>
        <dbReference type="Proteomes" id="UP000838763"/>
    </source>
</evidence>
<sequence>MAGISALYHHADPEFSGRFTVPVLWDKKLDTIVNNESSEIIRMLYSEFDHLLPPELREENRPGGGLYPSQLRSQIDDINDWVYHTVNNGVYKTGFATTQESYEENLFPLFKSLDRLEDILGHGKKYLLGDHITEADVRLYTTLVRFDVAYHPVFLCNLKSVRHDYPRLNLWLRRLYWDEGDETRGAFTRPRSLIYDTTVPGTLGLDTGLCTRGGPAHCPGRPYSTR</sequence>
<organism evidence="2 3">
    <name type="scientific">Parascedosporium putredinis</name>
    <dbReference type="NCBI Taxonomy" id="1442378"/>
    <lineage>
        <taxon>Eukaryota</taxon>
        <taxon>Fungi</taxon>
        <taxon>Dikarya</taxon>
        <taxon>Ascomycota</taxon>
        <taxon>Pezizomycotina</taxon>
        <taxon>Sordariomycetes</taxon>
        <taxon>Hypocreomycetidae</taxon>
        <taxon>Microascales</taxon>
        <taxon>Microascaceae</taxon>
        <taxon>Parascedosporium</taxon>
    </lineage>
</organism>
<dbReference type="InterPro" id="IPR016639">
    <property type="entry name" value="GST_Omega/GSH"/>
</dbReference>
<dbReference type="AlphaFoldDB" id="A0A9P1M881"/>
<gene>
    <name evidence="2" type="ORF">PPNO1_LOCUS1806</name>
</gene>
<evidence type="ECO:0000259" key="1">
    <source>
        <dbReference type="PROSITE" id="PS50405"/>
    </source>
</evidence>
<proteinExistence type="predicted"/>
<keyword evidence="3" id="KW-1185">Reference proteome</keyword>
<dbReference type="EMBL" id="CALLCH030000003">
    <property type="protein sequence ID" value="CAI4212037.1"/>
    <property type="molecule type" value="Genomic_DNA"/>
</dbReference>
<dbReference type="Proteomes" id="UP000838763">
    <property type="component" value="Unassembled WGS sequence"/>
</dbReference>
<protein>
    <recommendedName>
        <fullName evidence="1">GST C-terminal domain-containing protein</fullName>
    </recommendedName>
</protein>
<dbReference type="Gene3D" id="3.40.30.10">
    <property type="entry name" value="Glutaredoxin"/>
    <property type="match status" value="1"/>
</dbReference>
<dbReference type="InterPro" id="IPR010987">
    <property type="entry name" value="Glutathione-S-Trfase_C-like"/>
</dbReference>